<feature type="transmembrane region" description="Helical" evidence="6">
    <location>
        <begin position="272"/>
        <end position="293"/>
    </location>
</feature>
<feature type="transmembrane region" description="Helical" evidence="6">
    <location>
        <begin position="112"/>
        <end position="132"/>
    </location>
</feature>
<reference evidence="9" key="1">
    <citation type="journal article" date="2019" name="Int. J. Syst. Evol. Microbiol.">
        <title>The Global Catalogue of Microorganisms (GCM) 10K type strain sequencing project: providing services to taxonomists for standard genome sequencing and annotation.</title>
        <authorList>
            <consortium name="The Broad Institute Genomics Platform"/>
            <consortium name="The Broad Institute Genome Sequencing Center for Infectious Disease"/>
            <person name="Wu L."/>
            <person name="Ma J."/>
        </authorList>
    </citation>
    <scope>NUCLEOTIDE SEQUENCE [LARGE SCALE GENOMIC DNA]</scope>
    <source>
        <strain evidence="9">KCTC 42248</strain>
    </source>
</reference>
<name>A0ABW5NHS2_9SPHI</name>
<dbReference type="Proteomes" id="UP001597393">
    <property type="component" value="Unassembled WGS sequence"/>
</dbReference>
<dbReference type="EMBL" id="JBHUMA010000004">
    <property type="protein sequence ID" value="MFD2597960.1"/>
    <property type="molecule type" value="Genomic_DNA"/>
</dbReference>
<feature type="transmembrane region" description="Helical" evidence="6">
    <location>
        <begin position="368"/>
        <end position="387"/>
    </location>
</feature>
<keyword evidence="9" id="KW-1185">Reference proteome</keyword>
<feature type="transmembrane region" description="Helical" evidence="6">
    <location>
        <begin position="88"/>
        <end position="106"/>
    </location>
</feature>
<feature type="transmembrane region" description="Helical" evidence="6">
    <location>
        <begin position="18"/>
        <end position="38"/>
    </location>
</feature>
<keyword evidence="4 6" id="KW-1133">Transmembrane helix</keyword>
<feature type="transmembrane region" description="Helical" evidence="6">
    <location>
        <begin position="144"/>
        <end position="166"/>
    </location>
</feature>
<evidence type="ECO:0000256" key="3">
    <source>
        <dbReference type="ARBA" id="ARBA00022692"/>
    </source>
</evidence>
<dbReference type="InterPro" id="IPR020846">
    <property type="entry name" value="MFS_dom"/>
</dbReference>
<dbReference type="InterPro" id="IPR044770">
    <property type="entry name" value="MFS_spinster-like"/>
</dbReference>
<feature type="transmembrane region" description="Helical" evidence="6">
    <location>
        <begin position="234"/>
        <end position="252"/>
    </location>
</feature>
<gene>
    <name evidence="8" type="ORF">ACFSQ3_03265</name>
</gene>
<protein>
    <submittedName>
        <fullName evidence="8">MFS transporter</fullName>
    </submittedName>
</protein>
<evidence type="ECO:0000256" key="6">
    <source>
        <dbReference type="SAM" id="Phobius"/>
    </source>
</evidence>
<feature type="transmembrane region" description="Helical" evidence="6">
    <location>
        <begin position="336"/>
        <end position="356"/>
    </location>
</feature>
<keyword evidence="3 6" id="KW-0812">Transmembrane</keyword>
<evidence type="ECO:0000313" key="8">
    <source>
        <dbReference type="EMBL" id="MFD2597960.1"/>
    </source>
</evidence>
<proteinExistence type="predicted"/>
<keyword evidence="2" id="KW-0813">Transport</keyword>
<evidence type="ECO:0000256" key="4">
    <source>
        <dbReference type="ARBA" id="ARBA00022989"/>
    </source>
</evidence>
<evidence type="ECO:0000256" key="1">
    <source>
        <dbReference type="ARBA" id="ARBA00004141"/>
    </source>
</evidence>
<evidence type="ECO:0000259" key="7">
    <source>
        <dbReference type="PROSITE" id="PS50850"/>
    </source>
</evidence>
<dbReference type="PANTHER" id="PTHR23505:SF79">
    <property type="entry name" value="PROTEIN SPINSTER"/>
    <property type="match status" value="1"/>
</dbReference>
<sequence length="429" mass="45903">MQLNHLEQKAPQEWTLQALFTVAFLGLAAGVLMADMGLQSISLSAIQKTFSINDAKLGALQGLAGVLVGAALAVPLARLSDIFSRKALLLCLIVVSAGMMVLSALAPSFELFFIGRSASSIAEFAMIPLVYSMIPDLSPERHRVLANLSFAAIMASGASAGFYFAADIVGAGSTLFDFVDIESWRKGFLFLSLVCVPVFLLGFLTQNPPRRVIETEEDTAETSFLLFISSRWKTIVLFICMAGFLMVAVQALNQLTTLALERRFNADPKDIGPALGTILLITSLSCLPFAGLLDRVIGKFVGNAVRPMIMAIAAMIALPTLFLLTTSTESIDRAFILLAVFGFVTSTANALVPTMLQDLAPAPLRARIFAIWSFIVSLFIATGPMIAGALSDSIFDGRLLTAISVTSIPALVISAFSAGFLFILLRKKS</sequence>
<evidence type="ECO:0000313" key="9">
    <source>
        <dbReference type="Proteomes" id="UP001597393"/>
    </source>
</evidence>
<keyword evidence="5 6" id="KW-0472">Membrane</keyword>
<dbReference type="PANTHER" id="PTHR23505">
    <property type="entry name" value="SPINSTER"/>
    <property type="match status" value="1"/>
</dbReference>
<dbReference type="Pfam" id="PF07690">
    <property type="entry name" value="MFS_1"/>
    <property type="match status" value="1"/>
</dbReference>
<feature type="transmembrane region" description="Helical" evidence="6">
    <location>
        <begin position="58"/>
        <end position="76"/>
    </location>
</feature>
<evidence type="ECO:0000256" key="5">
    <source>
        <dbReference type="ARBA" id="ARBA00023136"/>
    </source>
</evidence>
<dbReference type="SUPFAM" id="SSF103473">
    <property type="entry name" value="MFS general substrate transporter"/>
    <property type="match status" value="1"/>
</dbReference>
<dbReference type="InterPro" id="IPR036259">
    <property type="entry name" value="MFS_trans_sf"/>
</dbReference>
<dbReference type="Gene3D" id="1.20.1250.20">
    <property type="entry name" value="MFS general substrate transporter like domains"/>
    <property type="match status" value="1"/>
</dbReference>
<feature type="transmembrane region" description="Helical" evidence="6">
    <location>
        <begin position="399"/>
        <end position="425"/>
    </location>
</feature>
<comment type="subcellular location">
    <subcellularLocation>
        <location evidence="1">Membrane</location>
        <topology evidence="1">Multi-pass membrane protein</topology>
    </subcellularLocation>
</comment>
<comment type="caution">
    <text evidence="8">The sequence shown here is derived from an EMBL/GenBank/DDBJ whole genome shotgun (WGS) entry which is preliminary data.</text>
</comment>
<dbReference type="PROSITE" id="PS50850">
    <property type="entry name" value="MFS"/>
    <property type="match status" value="1"/>
</dbReference>
<feature type="transmembrane region" description="Helical" evidence="6">
    <location>
        <begin position="186"/>
        <end position="204"/>
    </location>
</feature>
<feature type="transmembrane region" description="Helical" evidence="6">
    <location>
        <begin position="305"/>
        <end position="324"/>
    </location>
</feature>
<dbReference type="InterPro" id="IPR011701">
    <property type="entry name" value="MFS"/>
</dbReference>
<feature type="domain" description="Major facilitator superfamily (MFS) profile" evidence="7">
    <location>
        <begin position="21"/>
        <end position="429"/>
    </location>
</feature>
<dbReference type="RefSeq" id="WP_380867431.1">
    <property type="nucleotide sequence ID" value="NZ_JBHUMA010000004.1"/>
</dbReference>
<organism evidence="8 9">
    <name type="scientific">Sphingobacterium corticis</name>
    <dbReference type="NCBI Taxonomy" id="1812823"/>
    <lineage>
        <taxon>Bacteria</taxon>
        <taxon>Pseudomonadati</taxon>
        <taxon>Bacteroidota</taxon>
        <taxon>Sphingobacteriia</taxon>
        <taxon>Sphingobacteriales</taxon>
        <taxon>Sphingobacteriaceae</taxon>
        <taxon>Sphingobacterium</taxon>
    </lineage>
</organism>
<evidence type="ECO:0000256" key="2">
    <source>
        <dbReference type="ARBA" id="ARBA00022448"/>
    </source>
</evidence>
<accession>A0ABW5NHS2</accession>